<reference evidence="2 3" key="1">
    <citation type="journal article" date="2024" name="Nat. Commun.">
        <title>Phylogenomics reveals the evolutionary origins of lichenization in chlorophyte algae.</title>
        <authorList>
            <person name="Puginier C."/>
            <person name="Libourel C."/>
            <person name="Otte J."/>
            <person name="Skaloud P."/>
            <person name="Haon M."/>
            <person name="Grisel S."/>
            <person name="Petersen M."/>
            <person name="Berrin J.G."/>
            <person name="Delaux P.M."/>
            <person name="Dal Grande F."/>
            <person name="Keller J."/>
        </authorList>
    </citation>
    <scope>NUCLEOTIDE SEQUENCE [LARGE SCALE GENOMIC DNA]</scope>
    <source>
        <strain evidence="2 3">SAG 216-7</strain>
    </source>
</reference>
<accession>A0ABR2YPW2</accession>
<dbReference type="Proteomes" id="UP001491310">
    <property type="component" value="Unassembled WGS sequence"/>
</dbReference>
<comment type="caution">
    <text evidence="2">The sequence shown here is derived from an EMBL/GenBank/DDBJ whole genome shotgun (WGS) entry which is preliminary data.</text>
</comment>
<proteinExistence type="predicted"/>
<sequence length="208" mass="23704">MAVGWDPEGILAAPKGGHISRRQLQKQIVDDKELQEQMEKERQKARAELQARREARKLPETQAEIVEFFLETESDEMEFEVARCRPLLTEDLFAYVQQQISEERFKTSANQDRVAELELLLNYLKGAVEKLDSAVQGKVTPLERMKKLLTSKDKKATLLEMAGNNEIDTALLDLLQQNIDGAKAAGQKEPAEFMEKIRDAARKFVMTV</sequence>
<evidence type="ECO:0000256" key="1">
    <source>
        <dbReference type="SAM" id="Coils"/>
    </source>
</evidence>
<feature type="coiled-coil region" evidence="1">
    <location>
        <begin position="21"/>
        <end position="55"/>
    </location>
</feature>
<keyword evidence="1" id="KW-0175">Coiled coil</keyword>
<evidence type="ECO:0000313" key="2">
    <source>
        <dbReference type="EMBL" id="KAK9909063.1"/>
    </source>
</evidence>
<dbReference type="PANTHER" id="PTHR36333:SF1">
    <property type="entry name" value="DIMETHYLALLYL, ADENOSINE TRNA METHYLTHIOTRANSFERASE"/>
    <property type="match status" value="1"/>
</dbReference>
<protein>
    <submittedName>
        <fullName evidence="2">Uncharacterized protein</fullName>
    </submittedName>
</protein>
<gene>
    <name evidence="2" type="ORF">WJX75_006635</name>
</gene>
<keyword evidence="3" id="KW-1185">Reference proteome</keyword>
<dbReference type="EMBL" id="JALJOT010000007">
    <property type="protein sequence ID" value="KAK9909063.1"/>
    <property type="molecule type" value="Genomic_DNA"/>
</dbReference>
<evidence type="ECO:0000313" key="3">
    <source>
        <dbReference type="Proteomes" id="UP001491310"/>
    </source>
</evidence>
<dbReference type="PANTHER" id="PTHR36333">
    <property type="entry name" value="DIMETHYLALLYL, ADENOSINE TRNA METHYLTHIOTRANSFERASE"/>
    <property type="match status" value="1"/>
</dbReference>
<name>A0ABR2YPW2_9CHLO</name>
<organism evidence="2 3">
    <name type="scientific">Coccomyxa subellipsoidea</name>
    <dbReference type="NCBI Taxonomy" id="248742"/>
    <lineage>
        <taxon>Eukaryota</taxon>
        <taxon>Viridiplantae</taxon>
        <taxon>Chlorophyta</taxon>
        <taxon>core chlorophytes</taxon>
        <taxon>Trebouxiophyceae</taxon>
        <taxon>Trebouxiophyceae incertae sedis</taxon>
        <taxon>Coccomyxaceae</taxon>
        <taxon>Coccomyxa</taxon>
    </lineage>
</organism>